<feature type="domain" description="DHHA1" evidence="2">
    <location>
        <begin position="205"/>
        <end position="298"/>
    </location>
</feature>
<dbReference type="Gene3D" id="3.90.1640.10">
    <property type="entry name" value="inorganic pyrophosphatase (n-terminal core)"/>
    <property type="match status" value="1"/>
</dbReference>
<accession>A0A381U344</accession>
<reference evidence="3" key="1">
    <citation type="submission" date="2018-05" db="EMBL/GenBank/DDBJ databases">
        <authorList>
            <person name="Lanie J.A."/>
            <person name="Ng W.-L."/>
            <person name="Kazmierczak K.M."/>
            <person name="Andrzejewski T.M."/>
            <person name="Davidsen T.M."/>
            <person name="Wayne K.J."/>
            <person name="Tettelin H."/>
            <person name="Glass J.I."/>
            <person name="Rusch D."/>
            <person name="Podicherti R."/>
            <person name="Tsui H.-C.T."/>
            <person name="Winkler M.E."/>
        </authorList>
    </citation>
    <scope>NUCLEOTIDE SEQUENCE</scope>
</reference>
<proteinExistence type="predicted"/>
<evidence type="ECO:0000259" key="1">
    <source>
        <dbReference type="Pfam" id="PF01368"/>
    </source>
</evidence>
<dbReference type="Pfam" id="PF02272">
    <property type="entry name" value="DHHA1"/>
    <property type="match status" value="1"/>
</dbReference>
<dbReference type="GO" id="GO:0003676">
    <property type="term" value="F:nucleic acid binding"/>
    <property type="evidence" value="ECO:0007669"/>
    <property type="project" value="InterPro"/>
</dbReference>
<feature type="non-terminal residue" evidence="3">
    <location>
        <position position="1"/>
    </location>
</feature>
<dbReference type="EMBL" id="UINC01005548">
    <property type="protein sequence ID" value="SVA22018.1"/>
    <property type="molecule type" value="Genomic_DNA"/>
</dbReference>
<dbReference type="PANTHER" id="PTHR47618">
    <property type="entry name" value="BIFUNCTIONAL OLIGORIBONUCLEASE AND PAP PHOSPHATASE NRNA"/>
    <property type="match status" value="1"/>
</dbReference>
<feature type="domain" description="DDH" evidence="1">
    <location>
        <begin position="1"/>
        <end position="136"/>
    </location>
</feature>
<dbReference type="InterPro" id="IPR003156">
    <property type="entry name" value="DHHA1_dom"/>
</dbReference>
<dbReference type="PANTHER" id="PTHR47618:SF1">
    <property type="entry name" value="BIFUNCTIONAL OLIGORIBONUCLEASE AND PAP PHOSPHATASE NRNA"/>
    <property type="match status" value="1"/>
</dbReference>
<evidence type="ECO:0000259" key="2">
    <source>
        <dbReference type="Pfam" id="PF02272"/>
    </source>
</evidence>
<dbReference type="Gene3D" id="3.10.310.30">
    <property type="match status" value="1"/>
</dbReference>
<dbReference type="InterPro" id="IPR038763">
    <property type="entry name" value="DHH_sf"/>
</dbReference>
<name>A0A381U344_9ZZZZ</name>
<dbReference type="Pfam" id="PF01368">
    <property type="entry name" value="DHH"/>
    <property type="match status" value="1"/>
</dbReference>
<gene>
    <name evidence="3" type="ORF">METZ01_LOCUS74872</name>
</gene>
<sequence length="320" mass="33943">VVSHARPDGDAIGSQVAMGLALKALNKQVRLISAGPVPDIYRELSGVDEIEVASAATGSWDVAIVMECPELSRTELTGLNDGFVLNIDHHPGNTFFGNVNYFDESAAACGELVFSVLQGLQVPITVDIATHLYIAILTDTGSFHHGPISTRTFEICGCLTSAGADPRTLANQMFDQYRVGRLEVIATMLNEMQLEDQERVAVLNIDERLLTQSNVTPNDLDGLVNLPLTTRTVQAVILFKSAAGQPLRVSLRSKGDVNVGLVASAFGGGGHANASGFTLESTAENKRQAIIDQVMEAVRTALGPAVGGTPAKEKPLIRPG</sequence>
<organism evidence="3">
    <name type="scientific">marine metagenome</name>
    <dbReference type="NCBI Taxonomy" id="408172"/>
    <lineage>
        <taxon>unclassified sequences</taxon>
        <taxon>metagenomes</taxon>
        <taxon>ecological metagenomes</taxon>
    </lineage>
</organism>
<evidence type="ECO:0000313" key="3">
    <source>
        <dbReference type="EMBL" id="SVA22018.1"/>
    </source>
</evidence>
<dbReference type="AlphaFoldDB" id="A0A381U344"/>
<dbReference type="InterPro" id="IPR051319">
    <property type="entry name" value="Oligoribo/pAp-PDE_c-di-AMP_PDE"/>
</dbReference>
<dbReference type="SUPFAM" id="SSF64182">
    <property type="entry name" value="DHH phosphoesterases"/>
    <property type="match status" value="1"/>
</dbReference>
<evidence type="ECO:0008006" key="4">
    <source>
        <dbReference type="Google" id="ProtNLM"/>
    </source>
</evidence>
<protein>
    <recommendedName>
        <fullName evidence="4">DHHA1 domain-containing protein</fullName>
    </recommendedName>
</protein>
<dbReference type="InterPro" id="IPR001667">
    <property type="entry name" value="DDH_dom"/>
</dbReference>